<feature type="domain" description="Small ribosomal subunit protein uS7" evidence="9">
    <location>
        <begin position="71"/>
        <end position="225"/>
    </location>
</feature>
<dbReference type="Gene3D" id="1.10.455.10">
    <property type="entry name" value="Ribosomal protein S7 domain"/>
    <property type="match status" value="1"/>
</dbReference>
<organism evidence="10 11">
    <name type="scientific">Pelobates cultripes</name>
    <name type="common">Western spadefoot toad</name>
    <dbReference type="NCBI Taxonomy" id="61616"/>
    <lineage>
        <taxon>Eukaryota</taxon>
        <taxon>Metazoa</taxon>
        <taxon>Chordata</taxon>
        <taxon>Craniata</taxon>
        <taxon>Vertebrata</taxon>
        <taxon>Euteleostomi</taxon>
        <taxon>Amphibia</taxon>
        <taxon>Batrachia</taxon>
        <taxon>Anura</taxon>
        <taxon>Pelobatoidea</taxon>
        <taxon>Pelobatidae</taxon>
        <taxon>Pelobates</taxon>
    </lineage>
</organism>
<name>A0AAD1WF73_PELCU</name>
<comment type="similarity">
    <text evidence="2">Belongs to the universal ribosomal protein uS7 family.</text>
</comment>
<dbReference type="InterPro" id="IPR036823">
    <property type="entry name" value="Ribosomal_uS7_dom_sf"/>
</dbReference>
<keyword evidence="11" id="KW-1185">Reference proteome</keyword>
<dbReference type="FunFam" id="1.10.455.10:FF:000004">
    <property type="entry name" value="28S ribosomal protein S7, mitochondrial"/>
    <property type="match status" value="1"/>
</dbReference>
<protein>
    <recommendedName>
        <fullName evidence="7">Small ribosomal subunit protein uS7m</fullName>
    </recommendedName>
    <alternativeName>
        <fullName evidence="8">28S ribosomal protein S7, mitochondrial</fullName>
    </alternativeName>
</protein>
<evidence type="ECO:0000256" key="7">
    <source>
        <dbReference type="ARBA" id="ARBA00039306"/>
    </source>
</evidence>
<dbReference type="SUPFAM" id="SSF47973">
    <property type="entry name" value="Ribosomal protein S7"/>
    <property type="match status" value="1"/>
</dbReference>
<reference evidence="10" key="1">
    <citation type="submission" date="2022-03" db="EMBL/GenBank/DDBJ databases">
        <authorList>
            <person name="Alioto T."/>
            <person name="Alioto T."/>
            <person name="Gomez Garrido J."/>
        </authorList>
    </citation>
    <scope>NUCLEOTIDE SEQUENCE</scope>
</reference>
<dbReference type="PANTHER" id="PTHR11205">
    <property type="entry name" value="RIBOSOMAL PROTEIN S7"/>
    <property type="match status" value="1"/>
</dbReference>
<evidence type="ECO:0000256" key="6">
    <source>
        <dbReference type="ARBA" id="ARBA00023274"/>
    </source>
</evidence>
<dbReference type="CDD" id="cd14870">
    <property type="entry name" value="uS7_Mitochondria_Mammalian"/>
    <property type="match status" value="1"/>
</dbReference>
<dbReference type="AlphaFoldDB" id="A0AAD1WF73"/>
<evidence type="ECO:0000256" key="4">
    <source>
        <dbReference type="ARBA" id="ARBA00022980"/>
    </source>
</evidence>
<dbReference type="InterPro" id="IPR023798">
    <property type="entry name" value="Ribosomal_uS7_dom"/>
</dbReference>
<dbReference type="Proteomes" id="UP001295444">
    <property type="component" value="Chromosome 06"/>
</dbReference>
<evidence type="ECO:0000313" key="11">
    <source>
        <dbReference type="Proteomes" id="UP001295444"/>
    </source>
</evidence>
<sequence length="233" mass="27238">MAAASGKLLVAGIRARIVSFTQVRWTRYSPLYLDPEVNKEHYRRPVDELSEEERAEWELKSVKPIKASPANVTSSVFTDPTISKFTNMMMKGGNKILSRSIMNQTLEQIKRIQLEKYYKASEEERNNIECNPYTIFHQALDNCKPIIGLTGILRGGKSYQVPTPLTDSRRRFLAMKWLIKECREHKHRRTLMYEKLSQTLIDAFHGEGQVIKKKHELHKMAEANRAFAHFRWW</sequence>
<evidence type="ECO:0000256" key="8">
    <source>
        <dbReference type="ARBA" id="ARBA00041309"/>
    </source>
</evidence>
<accession>A0AAD1WF73</accession>
<evidence type="ECO:0000256" key="1">
    <source>
        <dbReference type="ARBA" id="ARBA00004173"/>
    </source>
</evidence>
<dbReference type="GO" id="GO:0006412">
    <property type="term" value="P:translation"/>
    <property type="evidence" value="ECO:0007669"/>
    <property type="project" value="InterPro"/>
</dbReference>
<dbReference type="InterPro" id="IPR000235">
    <property type="entry name" value="Ribosomal_uS7"/>
</dbReference>
<keyword evidence="3" id="KW-0809">Transit peptide</keyword>
<evidence type="ECO:0000256" key="3">
    <source>
        <dbReference type="ARBA" id="ARBA00022946"/>
    </source>
</evidence>
<comment type="subcellular location">
    <subcellularLocation>
        <location evidence="1">Mitochondrion</location>
    </subcellularLocation>
</comment>
<dbReference type="GO" id="GO:0005763">
    <property type="term" value="C:mitochondrial small ribosomal subunit"/>
    <property type="evidence" value="ECO:0007669"/>
    <property type="project" value="UniProtKB-ARBA"/>
</dbReference>
<evidence type="ECO:0000313" key="10">
    <source>
        <dbReference type="EMBL" id="CAH2302427.1"/>
    </source>
</evidence>
<keyword evidence="6" id="KW-0687">Ribonucleoprotein</keyword>
<gene>
    <name evidence="10" type="ORF">PECUL_23A047839</name>
</gene>
<dbReference type="Pfam" id="PF00177">
    <property type="entry name" value="Ribosomal_S7"/>
    <property type="match status" value="1"/>
</dbReference>
<keyword evidence="4" id="KW-0689">Ribosomal protein</keyword>
<dbReference type="GO" id="GO:0005743">
    <property type="term" value="C:mitochondrial inner membrane"/>
    <property type="evidence" value="ECO:0007669"/>
    <property type="project" value="UniProtKB-ARBA"/>
</dbReference>
<keyword evidence="5" id="KW-0496">Mitochondrion</keyword>
<dbReference type="EMBL" id="OW240917">
    <property type="protein sequence ID" value="CAH2302427.1"/>
    <property type="molecule type" value="Genomic_DNA"/>
</dbReference>
<evidence type="ECO:0000256" key="2">
    <source>
        <dbReference type="ARBA" id="ARBA00007151"/>
    </source>
</evidence>
<evidence type="ECO:0000259" key="9">
    <source>
        <dbReference type="Pfam" id="PF00177"/>
    </source>
</evidence>
<proteinExistence type="inferred from homology"/>
<evidence type="ECO:0000256" key="5">
    <source>
        <dbReference type="ARBA" id="ARBA00023128"/>
    </source>
</evidence>